<reference evidence="7 8" key="1">
    <citation type="submission" date="2022-05" db="EMBL/GenBank/DDBJ databases">
        <authorList>
            <consortium name="Genoscope - CEA"/>
            <person name="William W."/>
        </authorList>
    </citation>
    <scope>NUCLEOTIDE SEQUENCE [LARGE SCALE GENOMIC DNA]</scope>
</reference>
<dbReference type="Proteomes" id="UP001159405">
    <property type="component" value="Unassembled WGS sequence"/>
</dbReference>
<keyword evidence="5" id="KW-1133">Transmembrane helix</keyword>
<evidence type="ECO:0000256" key="2">
    <source>
        <dbReference type="ARBA" id="ARBA00022737"/>
    </source>
</evidence>
<dbReference type="InterPro" id="IPR051170">
    <property type="entry name" value="Neural/epithelial_adhesion"/>
</dbReference>
<dbReference type="PROSITE" id="PS50835">
    <property type="entry name" value="IG_LIKE"/>
    <property type="match status" value="1"/>
</dbReference>
<comment type="caution">
    <text evidence="7">The sequence shown here is derived from an EMBL/GenBank/DDBJ whole genome shotgun (WGS) entry which is preliminary data.</text>
</comment>
<feature type="transmembrane region" description="Helical" evidence="5">
    <location>
        <begin position="168"/>
        <end position="191"/>
    </location>
</feature>
<accession>A0ABN8PB26</accession>
<protein>
    <recommendedName>
        <fullName evidence="6">Ig-like domain-containing protein</fullName>
    </recommendedName>
</protein>
<dbReference type="EMBL" id="CALNXK010000061">
    <property type="protein sequence ID" value="CAH3138854.1"/>
    <property type="molecule type" value="Genomic_DNA"/>
</dbReference>
<dbReference type="InterPro" id="IPR036179">
    <property type="entry name" value="Ig-like_dom_sf"/>
</dbReference>
<dbReference type="Pfam" id="PF13927">
    <property type="entry name" value="Ig_3"/>
    <property type="match status" value="1"/>
</dbReference>
<evidence type="ECO:0000256" key="3">
    <source>
        <dbReference type="ARBA" id="ARBA00023157"/>
    </source>
</evidence>
<keyword evidence="2" id="KW-0677">Repeat</keyword>
<dbReference type="InterPro" id="IPR007110">
    <property type="entry name" value="Ig-like_dom"/>
</dbReference>
<evidence type="ECO:0000313" key="8">
    <source>
        <dbReference type="Proteomes" id="UP001159405"/>
    </source>
</evidence>
<keyword evidence="5" id="KW-0472">Membrane</keyword>
<keyword evidence="5" id="KW-0812">Transmembrane</keyword>
<name>A0ABN8PB26_9CNID</name>
<dbReference type="PANTHER" id="PTHR12231">
    <property type="entry name" value="CTX-RELATED TYPE I TRANSMEMBRANE PROTEIN"/>
    <property type="match status" value="1"/>
</dbReference>
<sequence length="211" mass="24189">MGTSNAMIPLIINKVPQFTVRPPKKIERYLGQSVKLNCSADGHPVPIITWSRCKGHITEGRTQLMESGQLKINSLTAEDSDPYTCRAQSELVHVETEVKVIVKTEHILKKTHLLYDFPKTASLSMTLLGLNAKLEVIIRFSQMGLRLGVIPKTDRFVLEKERVSEKEIFSSFFSFCLNEFFFCSTGLYLVIFSRLQRKWRLHGKPNKQIQF</sequence>
<dbReference type="Gene3D" id="2.60.40.10">
    <property type="entry name" value="Immunoglobulins"/>
    <property type="match status" value="1"/>
</dbReference>
<gene>
    <name evidence="7" type="ORF">PLOB_00040340</name>
</gene>
<keyword evidence="1" id="KW-0732">Signal</keyword>
<evidence type="ECO:0000256" key="5">
    <source>
        <dbReference type="SAM" id="Phobius"/>
    </source>
</evidence>
<keyword evidence="4" id="KW-0393">Immunoglobulin domain</keyword>
<organism evidence="7 8">
    <name type="scientific">Porites lobata</name>
    <dbReference type="NCBI Taxonomy" id="104759"/>
    <lineage>
        <taxon>Eukaryota</taxon>
        <taxon>Metazoa</taxon>
        <taxon>Cnidaria</taxon>
        <taxon>Anthozoa</taxon>
        <taxon>Hexacorallia</taxon>
        <taxon>Scleractinia</taxon>
        <taxon>Fungiina</taxon>
        <taxon>Poritidae</taxon>
        <taxon>Porites</taxon>
    </lineage>
</organism>
<proteinExistence type="predicted"/>
<evidence type="ECO:0000256" key="4">
    <source>
        <dbReference type="ARBA" id="ARBA00023319"/>
    </source>
</evidence>
<dbReference type="SMART" id="SM00408">
    <property type="entry name" value="IGc2"/>
    <property type="match status" value="1"/>
</dbReference>
<evidence type="ECO:0000259" key="6">
    <source>
        <dbReference type="PROSITE" id="PS50835"/>
    </source>
</evidence>
<keyword evidence="3" id="KW-1015">Disulfide bond</keyword>
<keyword evidence="8" id="KW-1185">Reference proteome</keyword>
<dbReference type="SUPFAM" id="SSF48726">
    <property type="entry name" value="Immunoglobulin"/>
    <property type="match status" value="1"/>
</dbReference>
<dbReference type="InterPro" id="IPR013783">
    <property type="entry name" value="Ig-like_fold"/>
</dbReference>
<evidence type="ECO:0000256" key="1">
    <source>
        <dbReference type="ARBA" id="ARBA00022729"/>
    </source>
</evidence>
<feature type="domain" description="Ig-like" evidence="6">
    <location>
        <begin position="16"/>
        <end position="101"/>
    </location>
</feature>
<dbReference type="SMART" id="SM00409">
    <property type="entry name" value="IG"/>
    <property type="match status" value="1"/>
</dbReference>
<evidence type="ECO:0000313" key="7">
    <source>
        <dbReference type="EMBL" id="CAH3138854.1"/>
    </source>
</evidence>
<dbReference type="PANTHER" id="PTHR12231:SF253">
    <property type="entry name" value="DPR-INTERACTING PROTEIN ETA, ISOFORM B-RELATED"/>
    <property type="match status" value="1"/>
</dbReference>
<dbReference type="InterPro" id="IPR003598">
    <property type="entry name" value="Ig_sub2"/>
</dbReference>
<dbReference type="InterPro" id="IPR003599">
    <property type="entry name" value="Ig_sub"/>
</dbReference>